<sequence length="502" mass="56584">MFRPVLARPCIRRRCTITPPRLASRTQHTPTTRYAPPATEAIPARPPDSAFFVFLKQYLKYTLTGIVVCVATAGTIWEGTHLLAEHVAMAPEIDSEINKWEWDVLENDWTGDPLVGGTDPSLGFWARHFVRAAWMFHYEERTPKNIVGTADPSKTNQEPLHRSDERLNKVENNLRDTIQRIEASPPSSIRPHTLPTLLLRHAEVLEHFGTQSLQTAIDEYERAWSSFTDPVHKAYIAWKLGNANSRLDRDFAAREWWSRSVQLCQSSDLGHHSAIPKSPLAQRILFSTLVSQSAHLARSGKLQEAQGLEESTLALLRSIQSPATIASATPPESLHFLYLLQRSSLLSIHLAEVLHAQNRPTYTSVQWLTSAAESSERVARALTIPQLHLTDSDQLRNTEKLLPSYSSSKSMNVAASELLKDARRTAADAWNLMGILHETQEGTKSRSALNCFEHAVRWASTGNKNDNKANASPADYILESDWNIYWDNYERVKSTLEKSDQK</sequence>
<dbReference type="AlphaFoldDB" id="A0A8S0W5W3"/>
<keyword evidence="2" id="KW-1185">Reference proteome</keyword>
<evidence type="ECO:0000313" key="2">
    <source>
        <dbReference type="Proteomes" id="UP000467700"/>
    </source>
</evidence>
<organism evidence="1 2">
    <name type="scientific">Cyclocybe aegerita</name>
    <name type="common">Black poplar mushroom</name>
    <name type="synonym">Agrocybe aegerita</name>
    <dbReference type="NCBI Taxonomy" id="1973307"/>
    <lineage>
        <taxon>Eukaryota</taxon>
        <taxon>Fungi</taxon>
        <taxon>Dikarya</taxon>
        <taxon>Basidiomycota</taxon>
        <taxon>Agaricomycotina</taxon>
        <taxon>Agaricomycetes</taxon>
        <taxon>Agaricomycetidae</taxon>
        <taxon>Agaricales</taxon>
        <taxon>Agaricineae</taxon>
        <taxon>Bolbitiaceae</taxon>
        <taxon>Cyclocybe</taxon>
    </lineage>
</organism>
<dbReference type="OrthoDB" id="2524554at2759"/>
<gene>
    <name evidence="1" type="ORF">AAE3_LOCUS13737</name>
</gene>
<dbReference type="Proteomes" id="UP000467700">
    <property type="component" value="Unassembled WGS sequence"/>
</dbReference>
<evidence type="ECO:0000313" key="1">
    <source>
        <dbReference type="EMBL" id="CAA7271706.1"/>
    </source>
</evidence>
<accession>A0A8S0W5W3</accession>
<reference evidence="1 2" key="1">
    <citation type="submission" date="2020-01" db="EMBL/GenBank/DDBJ databases">
        <authorList>
            <person name="Gupta K D."/>
        </authorList>
    </citation>
    <scope>NUCLEOTIDE SEQUENCE [LARGE SCALE GENOMIC DNA]</scope>
</reference>
<proteinExistence type="predicted"/>
<protein>
    <submittedName>
        <fullName evidence="1">Uncharacterized protein</fullName>
    </submittedName>
</protein>
<dbReference type="EMBL" id="CACVBS010000112">
    <property type="protein sequence ID" value="CAA7271706.1"/>
    <property type="molecule type" value="Genomic_DNA"/>
</dbReference>
<comment type="caution">
    <text evidence="1">The sequence shown here is derived from an EMBL/GenBank/DDBJ whole genome shotgun (WGS) entry which is preliminary data.</text>
</comment>
<name>A0A8S0W5W3_CYCAE</name>